<accession>A4RS76</accession>
<dbReference type="OrthoDB" id="438440at2759"/>
<sequence>MSLSASCARAMREKTAEDALDTVISCVACECAYDGDERAVARRLGTLERAIVLRALDASRAPLAVLRDRILRRSARRWFVGVEASAKGAANRAVVLETCDAYYYAFGGTQTTRDLISDANYWMSSVEDEAKAHRGFLARAETVAADVMFARARARGKRLVMCGHSLGGATAALATVILLLRRPEAAGRVRCVTFAMPPVGDESLSRLVVDRRWTSTFTHICAPEDRISRLLLSRPGYVHFVRPKYLLEDGRIVMKELDVDDDDALQRVHRDSAGFMRAPRSVVYVHAMKTYRDRLMLTLRSALSSFDADAFVAETPRAVPMRSHLGPEPTLKSAVGVLARDGGGIVVLVRGTSIDTRTCSRTRAEAKGWLCSTTATVLGSDSLIVAVSPPALHGAPLPSDAVCSPGNHASWMPLVVGVGGDFSLAFVNVRIIPRVVIFVRSDASDASWIALQKSSLQTKQTGWIVKEVGPLKRKAIDGFVESSPGCVCVMRAVSDGLVVREGGRDKDAIGMSVPADDVRAVEKSIRAALQSTEMDALEHAPHTALARAKL</sequence>
<dbReference type="Gene3D" id="3.40.50.1820">
    <property type="entry name" value="alpha/beta hydrolase"/>
    <property type="match status" value="1"/>
</dbReference>
<dbReference type="CDD" id="cd00519">
    <property type="entry name" value="Lipase_3"/>
    <property type="match status" value="1"/>
</dbReference>
<dbReference type="InterPro" id="IPR029058">
    <property type="entry name" value="AB_hydrolase_fold"/>
</dbReference>
<keyword evidence="1" id="KW-0812">Transmembrane</keyword>
<evidence type="ECO:0000313" key="3">
    <source>
        <dbReference type="EMBL" id="ABO93986.1"/>
    </source>
</evidence>
<keyword evidence="1" id="KW-1133">Transmembrane helix</keyword>
<dbReference type="Pfam" id="PF01764">
    <property type="entry name" value="Lipase_3"/>
    <property type="match status" value="1"/>
</dbReference>
<evidence type="ECO:0000259" key="2">
    <source>
        <dbReference type="Pfam" id="PF01764"/>
    </source>
</evidence>
<proteinExistence type="predicted"/>
<dbReference type="SUPFAM" id="SSF53474">
    <property type="entry name" value="alpha/beta-Hydrolases"/>
    <property type="match status" value="1"/>
</dbReference>
<dbReference type="EMBL" id="CP000581">
    <property type="protein sequence ID" value="ABO93986.1"/>
    <property type="molecule type" value="Genomic_DNA"/>
</dbReference>
<dbReference type="InterPro" id="IPR002921">
    <property type="entry name" value="Fungal_lipase-type"/>
</dbReference>
<evidence type="ECO:0000313" key="4">
    <source>
        <dbReference type="Proteomes" id="UP000001568"/>
    </source>
</evidence>
<dbReference type="PANTHER" id="PTHR47523:SF1">
    <property type="entry name" value="F21O3.11 PROTEIN"/>
    <property type="match status" value="1"/>
</dbReference>
<dbReference type="KEGG" id="olu:OSTLU_29272"/>
<keyword evidence="1" id="KW-0472">Membrane</keyword>
<reference evidence="3 4" key="1">
    <citation type="journal article" date="2007" name="Proc. Natl. Acad. Sci. U.S.A.">
        <title>The tiny eukaryote Ostreococcus provides genomic insights into the paradox of plankton speciation.</title>
        <authorList>
            <person name="Palenik B."/>
            <person name="Grimwood J."/>
            <person name="Aerts A."/>
            <person name="Rouze P."/>
            <person name="Salamov A."/>
            <person name="Putnam N."/>
            <person name="Dupont C."/>
            <person name="Jorgensen R."/>
            <person name="Derelle E."/>
            <person name="Rombauts S."/>
            <person name="Zhou K."/>
            <person name="Otillar R."/>
            <person name="Merchant S.S."/>
            <person name="Podell S."/>
            <person name="Gaasterland T."/>
            <person name="Napoli C."/>
            <person name="Gendler K."/>
            <person name="Manuell A."/>
            <person name="Tai V."/>
            <person name="Vallon O."/>
            <person name="Piganeau G."/>
            <person name="Jancek S."/>
            <person name="Heijde M."/>
            <person name="Jabbari K."/>
            <person name="Bowler C."/>
            <person name="Lohr M."/>
            <person name="Robbens S."/>
            <person name="Werner G."/>
            <person name="Dubchak I."/>
            <person name="Pazour G.J."/>
            <person name="Ren Q."/>
            <person name="Paulsen I."/>
            <person name="Delwiche C."/>
            <person name="Schmutz J."/>
            <person name="Rokhsar D."/>
            <person name="Van de Peer Y."/>
            <person name="Moreau H."/>
            <person name="Grigoriev I.V."/>
        </authorList>
    </citation>
    <scope>NUCLEOTIDE SEQUENCE [LARGE SCALE GENOMIC DNA]</scope>
    <source>
        <strain evidence="3 4">CCE9901</strain>
    </source>
</reference>
<name>A4RS76_OSTLU</name>
<dbReference type="Proteomes" id="UP000001568">
    <property type="component" value="Chromosome 1"/>
</dbReference>
<protein>
    <recommendedName>
        <fullName evidence="2">Fungal lipase-type domain-containing protein</fullName>
    </recommendedName>
</protein>
<organism evidence="3 4">
    <name type="scientific">Ostreococcus lucimarinus (strain CCE9901)</name>
    <dbReference type="NCBI Taxonomy" id="436017"/>
    <lineage>
        <taxon>Eukaryota</taxon>
        <taxon>Viridiplantae</taxon>
        <taxon>Chlorophyta</taxon>
        <taxon>Mamiellophyceae</taxon>
        <taxon>Mamiellales</taxon>
        <taxon>Bathycoccaceae</taxon>
        <taxon>Ostreococcus</taxon>
    </lineage>
</organism>
<dbReference type="Gramene" id="ABO93986">
    <property type="protein sequence ID" value="ABO93986"/>
    <property type="gene ID" value="OSTLU_29272"/>
</dbReference>
<dbReference type="HOGENOM" id="CLU_507500_0_0_1"/>
<dbReference type="eggNOG" id="ENOG502QQK6">
    <property type="taxonomic scope" value="Eukaryota"/>
</dbReference>
<dbReference type="GeneID" id="4999475"/>
<gene>
    <name evidence="3" type="ORF">OSTLU_29272</name>
</gene>
<dbReference type="RefSeq" id="XP_001415694.1">
    <property type="nucleotide sequence ID" value="XM_001415657.1"/>
</dbReference>
<feature type="domain" description="Fungal lipase-type" evidence="2">
    <location>
        <begin position="105"/>
        <end position="230"/>
    </location>
</feature>
<dbReference type="GO" id="GO:0006629">
    <property type="term" value="P:lipid metabolic process"/>
    <property type="evidence" value="ECO:0007669"/>
    <property type="project" value="InterPro"/>
</dbReference>
<dbReference type="AlphaFoldDB" id="A4RS76"/>
<keyword evidence="4" id="KW-1185">Reference proteome</keyword>
<dbReference type="PANTHER" id="PTHR47523">
    <property type="entry name" value="F21O3.11 PROTEIN"/>
    <property type="match status" value="1"/>
</dbReference>
<feature type="transmembrane region" description="Helical" evidence="1">
    <location>
        <begin position="159"/>
        <end position="180"/>
    </location>
</feature>
<dbReference type="OMA" id="NHASWMP"/>
<evidence type="ECO:0000256" key="1">
    <source>
        <dbReference type="SAM" id="Phobius"/>
    </source>
</evidence>